<protein>
    <recommendedName>
        <fullName evidence="1">PiggyBac transposable element-derived protein domain-containing protein</fullName>
    </recommendedName>
</protein>
<proteinExistence type="predicted"/>
<feature type="domain" description="PiggyBac transposable element-derived protein" evidence="1">
    <location>
        <begin position="98"/>
        <end position="422"/>
    </location>
</feature>
<dbReference type="PANTHER" id="PTHR47272">
    <property type="entry name" value="DDE_TNP_1_7 DOMAIN-CONTAINING PROTEIN"/>
    <property type="match status" value="1"/>
</dbReference>
<dbReference type="PANTHER" id="PTHR47272:SF1">
    <property type="entry name" value="PIGGYBAC TRANSPOSABLE ELEMENT-DERIVED PROTEIN 3-LIKE"/>
    <property type="match status" value="1"/>
</dbReference>
<comment type="caution">
    <text evidence="2">The sequence shown here is derived from an EMBL/GenBank/DDBJ whole genome shotgun (WGS) entry which is preliminary data.</text>
</comment>
<dbReference type="Proteomes" id="UP001162156">
    <property type="component" value="Unassembled WGS sequence"/>
</dbReference>
<evidence type="ECO:0000313" key="3">
    <source>
        <dbReference type="Proteomes" id="UP001162156"/>
    </source>
</evidence>
<evidence type="ECO:0000313" key="2">
    <source>
        <dbReference type="EMBL" id="KAJ8930958.1"/>
    </source>
</evidence>
<dbReference type="AlphaFoldDB" id="A0AAV8WWU2"/>
<dbReference type="EMBL" id="JANEYF010004510">
    <property type="protein sequence ID" value="KAJ8930958.1"/>
    <property type="molecule type" value="Genomic_DNA"/>
</dbReference>
<dbReference type="Pfam" id="PF13843">
    <property type="entry name" value="DDE_Tnp_1_7"/>
    <property type="match status" value="1"/>
</dbReference>
<gene>
    <name evidence="2" type="ORF">NQ314_016193</name>
</gene>
<reference evidence="2" key="1">
    <citation type="journal article" date="2023" name="Insect Mol. Biol.">
        <title>Genome sequencing provides insights into the evolution of gene families encoding plant cell wall-degrading enzymes in longhorned beetles.</title>
        <authorList>
            <person name="Shin N.R."/>
            <person name="Okamura Y."/>
            <person name="Kirsch R."/>
            <person name="Pauchet Y."/>
        </authorList>
    </citation>
    <scope>NUCLEOTIDE SEQUENCE</scope>
    <source>
        <strain evidence="2">RBIC_L_NR</strain>
    </source>
</reference>
<sequence>MLFCLIKWVVSGSDTDARMSNTKQILSETELIEYWENFTSLKNEDGGDISESYYERDPFFVPEDDFVDDMNLVESSGEPMETIEQEIHPTISSLTFVEGLFERIVRETNLFSVQKKPERPTVFTEIDIIQYIGIIKYMSLFIMPNTRSFWSNDLRFSNIADVMSVNKFGNIRQYIHFNNNQTFIPRDHPGHDRLHKIRPLVDNLNKKCSSIALKQHLNIDEQMCSTIARHYMKQYMPMKPHKWGFKFFVLAGVSGFAYKFEICQEKFDNLKNDERNLGVTSNIVLRLARIILRMKNYRLYHDNYYTALPLMVYLAKQGIFSLSTIRRNRLPNCQLLTELLLKKASRSISHEYVATVDGVDISSLIWKDNKYVTFISSFAGKNPVSKVRRFDHNEKKNIDVDCPYIITEYNRHIGRVDLLDSLMGIIPQ</sequence>
<accession>A0AAV8WWU2</accession>
<keyword evidence="3" id="KW-1185">Reference proteome</keyword>
<dbReference type="InterPro" id="IPR029526">
    <property type="entry name" value="PGBD"/>
</dbReference>
<evidence type="ECO:0000259" key="1">
    <source>
        <dbReference type="Pfam" id="PF13843"/>
    </source>
</evidence>
<organism evidence="2 3">
    <name type="scientific">Rhamnusium bicolor</name>
    <dbReference type="NCBI Taxonomy" id="1586634"/>
    <lineage>
        <taxon>Eukaryota</taxon>
        <taxon>Metazoa</taxon>
        <taxon>Ecdysozoa</taxon>
        <taxon>Arthropoda</taxon>
        <taxon>Hexapoda</taxon>
        <taxon>Insecta</taxon>
        <taxon>Pterygota</taxon>
        <taxon>Neoptera</taxon>
        <taxon>Endopterygota</taxon>
        <taxon>Coleoptera</taxon>
        <taxon>Polyphaga</taxon>
        <taxon>Cucujiformia</taxon>
        <taxon>Chrysomeloidea</taxon>
        <taxon>Cerambycidae</taxon>
        <taxon>Lepturinae</taxon>
        <taxon>Rhagiini</taxon>
        <taxon>Rhamnusium</taxon>
    </lineage>
</organism>
<name>A0AAV8WWU2_9CUCU</name>